<dbReference type="Pfam" id="PF12585">
    <property type="entry name" value="DUF3759"/>
    <property type="match status" value="1"/>
</dbReference>
<evidence type="ECO:0000313" key="2">
    <source>
        <dbReference type="Proteomes" id="UP000605846"/>
    </source>
</evidence>
<dbReference type="EMBL" id="JABAYA010000024">
    <property type="protein sequence ID" value="KAF7729526.1"/>
    <property type="molecule type" value="Genomic_DNA"/>
</dbReference>
<proteinExistence type="predicted"/>
<accession>A0A8H7BSJ0</accession>
<dbReference type="InterPro" id="IPR022234">
    <property type="entry name" value="DUF3759"/>
</dbReference>
<dbReference type="OrthoDB" id="9895617at2759"/>
<keyword evidence="2" id="KW-1185">Reference proteome</keyword>
<sequence>MLVESSSARSHGNAPKKAKATVAGWDKLYWFEISGHPVVKWQQGVASLFELIGQKDCKWPRWDDVLGFSDFFGGHHEEVNNAEEAHHKAKLSHEVIAGAAAYEAFKAYNEHKEKQGEPVSHAKAKELLAGFAGAALDRLIETKGLDHLDKLKAKKKAEEEITTYYDKEYSN</sequence>
<name>A0A8H7BSJ0_9FUNG</name>
<protein>
    <recommendedName>
        <fullName evidence="3">CipC protein</fullName>
    </recommendedName>
</protein>
<gene>
    <name evidence="1" type="ORF">EC973_004200</name>
</gene>
<reference evidence="1" key="1">
    <citation type="submission" date="2020-01" db="EMBL/GenBank/DDBJ databases">
        <title>Genome Sequencing of Three Apophysomyces-Like Fungal Strains Confirms a Novel Fungal Genus in the Mucoromycota with divergent Burkholderia-like Endosymbiotic Bacteria.</title>
        <authorList>
            <person name="Stajich J.E."/>
            <person name="Macias A.M."/>
            <person name="Carter-House D."/>
            <person name="Lovett B."/>
            <person name="Kasson L.R."/>
            <person name="Berry K."/>
            <person name="Grigoriev I."/>
            <person name="Chang Y."/>
            <person name="Spatafora J."/>
            <person name="Kasson M.T."/>
        </authorList>
    </citation>
    <scope>NUCLEOTIDE SEQUENCE</scope>
    <source>
        <strain evidence="1">NRRL A-21654</strain>
    </source>
</reference>
<organism evidence="1 2">
    <name type="scientific">Apophysomyces ossiformis</name>
    <dbReference type="NCBI Taxonomy" id="679940"/>
    <lineage>
        <taxon>Eukaryota</taxon>
        <taxon>Fungi</taxon>
        <taxon>Fungi incertae sedis</taxon>
        <taxon>Mucoromycota</taxon>
        <taxon>Mucoromycotina</taxon>
        <taxon>Mucoromycetes</taxon>
        <taxon>Mucorales</taxon>
        <taxon>Mucorineae</taxon>
        <taxon>Mucoraceae</taxon>
        <taxon>Apophysomyces</taxon>
    </lineage>
</organism>
<dbReference type="PANTHER" id="PTHR37450">
    <property type="entry name" value="CIPC PROTEIN"/>
    <property type="match status" value="1"/>
</dbReference>
<evidence type="ECO:0000313" key="1">
    <source>
        <dbReference type="EMBL" id="KAF7729526.1"/>
    </source>
</evidence>
<dbReference type="Proteomes" id="UP000605846">
    <property type="component" value="Unassembled WGS sequence"/>
</dbReference>
<dbReference type="PANTHER" id="PTHR37450:SF1">
    <property type="entry name" value="CIPC PROTEIN"/>
    <property type="match status" value="1"/>
</dbReference>
<evidence type="ECO:0008006" key="3">
    <source>
        <dbReference type="Google" id="ProtNLM"/>
    </source>
</evidence>
<dbReference type="AlphaFoldDB" id="A0A8H7BSJ0"/>
<comment type="caution">
    <text evidence="1">The sequence shown here is derived from an EMBL/GenBank/DDBJ whole genome shotgun (WGS) entry which is preliminary data.</text>
</comment>